<dbReference type="GO" id="GO:0016787">
    <property type="term" value="F:hydrolase activity"/>
    <property type="evidence" value="ECO:0007669"/>
    <property type="project" value="UniProtKB-KW"/>
</dbReference>
<dbReference type="EMBL" id="JAEUBD010000526">
    <property type="protein sequence ID" value="KAH3673926.1"/>
    <property type="molecule type" value="Genomic_DNA"/>
</dbReference>
<dbReference type="GO" id="GO:0016020">
    <property type="term" value="C:membrane"/>
    <property type="evidence" value="ECO:0007669"/>
    <property type="project" value="UniProtKB-SubCell"/>
</dbReference>
<dbReference type="Pfam" id="PF00561">
    <property type="entry name" value="Abhydrolase_1"/>
    <property type="match status" value="1"/>
</dbReference>
<proteinExistence type="predicted"/>
<organism evidence="9 10">
    <name type="scientific">Ogataea polymorpha</name>
    <dbReference type="NCBI Taxonomy" id="460523"/>
    <lineage>
        <taxon>Eukaryota</taxon>
        <taxon>Fungi</taxon>
        <taxon>Dikarya</taxon>
        <taxon>Ascomycota</taxon>
        <taxon>Saccharomycotina</taxon>
        <taxon>Pichiomycetes</taxon>
        <taxon>Pichiales</taxon>
        <taxon>Pichiaceae</taxon>
        <taxon>Ogataea</taxon>
    </lineage>
</organism>
<reference evidence="9" key="2">
    <citation type="submission" date="2021-01" db="EMBL/GenBank/DDBJ databases">
        <authorList>
            <person name="Schikora-Tamarit M.A."/>
        </authorList>
    </citation>
    <scope>NUCLEOTIDE SEQUENCE</scope>
    <source>
        <strain evidence="9">NCAIM Y.01608</strain>
    </source>
</reference>
<dbReference type="FunFam" id="3.40.50.1820:FF:000095">
    <property type="entry name" value="Triglyceride lipase-cholesterol esterase"/>
    <property type="match status" value="1"/>
</dbReference>
<evidence type="ECO:0000256" key="2">
    <source>
        <dbReference type="ARBA" id="ARBA00022692"/>
    </source>
</evidence>
<evidence type="ECO:0000256" key="6">
    <source>
        <dbReference type="ARBA" id="ARBA00023098"/>
    </source>
</evidence>
<reference evidence="9" key="1">
    <citation type="journal article" date="2021" name="Open Biol.">
        <title>Shared evolutionary footprints suggest mitochondrial oxidative damage underlies multiple complex I losses in fungi.</title>
        <authorList>
            <person name="Schikora-Tamarit M.A."/>
            <person name="Marcet-Houben M."/>
            <person name="Nosek J."/>
            <person name="Gabaldon T."/>
        </authorList>
    </citation>
    <scope>NUCLEOTIDE SEQUENCE</scope>
    <source>
        <strain evidence="9">NCAIM Y.01608</strain>
    </source>
</reference>
<sequence>MFEQVKPKLEDLTSVGVIILEQLVSCITWFLPESLISFFTSMVKFVFRLHASSNPLYNRYLKGHNLETDKLLGKIERLREAQYFEQLCAIHGFKAQSHLVQTKDGYLLTVHRLDPHENGYRPNGKIVYFQHGLLMNSEIWVLMADTRQNLPFRLCELGYDVYLGNNRGNKYSARHVSLSVNDAAFWDFSIDQFALFDIPASIDHILEINGASQLIYVGFSQGCSQILASISVNHPLNMKISKLVLISPATTPKKLSNWLINSIVNFQPALIYLLFGRKILLKSVLFWKEITYPPFFSKLIDLSNEILFDWKSLNIDPVQKFICYFHLYSTTSVKSVVHWFQIIKSKRFQMYQESELFPAFEYPIHTNIKLSRILLIYGMSDSLVDIQQMTMQLPKFEEYNISVLNNQEMKPELVEVVDNQKVDDTMNSSDGEKLQIVGVENYEHLDLVWGQNIEFYVINNVLEFLSD</sequence>
<evidence type="ECO:0000313" key="9">
    <source>
        <dbReference type="EMBL" id="KAH3673926.1"/>
    </source>
</evidence>
<keyword evidence="6" id="KW-0443">Lipid metabolism</keyword>
<keyword evidence="10" id="KW-1185">Reference proteome</keyword>
<keyword evidence="5" id="KW-1133">Transmembrane helix</keyword>
<name>A0A9P8TD50_9ASCO</name>
<comment type="subcellular location">
    <subcellularLocation>
        <location evidence="1">Membrane</location>
        <topology evidence="1">Single-pass membrane protein</topology>
    </subcellularLocation>
</comment>
<dbReference type="Gene3D" id="3.40.50.1820">
    <property type="entry name" value="alpha/beta hydrolase"/>
    <property type="match status" value="1"/>
</dbReference>
<evidence type="ECO:0000256" key="4">
    <source>
        <dbReference type="ARBA" id="ARBA00022963"/>
    </source>
</evidence>
<dbReference type="SUPFAM" id="SSF53474">
    <property type="entry name" value="alpha/beta-Hydrolases"/>
    <property type="match status" value="1"/>
</dbReference>
<accession>A0A9P8TD50</accession>
<dbReference type="GO" id="GO:0016042">
    <property type="term" value="P:lipid catabolic process"/>
    <property type="evidence" value="ECO:0007669"/>
    <property type="project" value="UniProtKB-KW"/>
</dbReference>
<keyword evidence="7" id="KW-0472">Membrane</keyword>
<comment type="caution">
    <text evidence="9">The sequence shown here is derived from an EMBL/GenBank/DDBJ whole genome shotgun (WGS) entry which is preliminary data.</text>
</comment>
<evidence type="ECO:0000256" key="3">
    <source>
        <dbReference type="ARBA" id="ARBA00022801"/>
    </source>
</evidence>
<dbReference type="AlphaFoldDB" id="A0A9P8TD50"/>
<dbReference type="InterPro" id="IPR029058">
    <property type="entry name" value="AB_hydrolase_fold"/>
</dbReference>
<dbReference type="PANTHER" id="PTHR11005">
    <property type="entry name" value="LYSOSOMAL ACID LIPASE-RELATED"/>
    <property type="match status" value="1"/>
</dbReference>
<dbReference type="Proteomes" id="UP000788993">
    <property type="component" value="Unassembled WGS sequence"/>
</dbReference>
<evidence type="ECO:0000256" key="1">
    <source>
        <dbReference type="ARBA" id="ARBA00004167"/>
    </source>
</evidence>
<evidence type="ECO:0000256" key="5">
    <source>
        <dbReference type="ARBA" id="ARBA00022989"/>
    </source>
</evidence>
<evidence type="ECO:0000256" key="7">
    <source>
        <dbReference type="ARBA" id="ARBA00023136"/>
    </source>
</evidence>
<gene>
    <name evidence="9" type="ORF">OGATHE_001906</name>
</gene>
<evidence type="ECO:0000259" key="8">
    <source>
        <dbReference type="Pfam" id="PF00561"/>
    </source>
</evidence>
<keyword evidence="3" id="KW-0378">Hydrolase</keyword>
<keyword evidence="4" id="KW-0442">Lipid degradation</keyword>
<evidence type="ECO:0000313" key="10">
    <source>
        <dbReference type="Proteomes" id="UP000788993"/>
    </source>
</evidence>
<keyword evidence="2" id="KW-0812">Transmembrane</keyword>
<feature type="domain" description="AB hydrolase-1" evidence="8">
    <location>
        <begin position="126"/>
        <end position="391"/>
    </location>
</feature>
<dbReference type="InterPro" id="IPR000073">
    <property type="entry name" value="AB_hydrolase_1"/>
</dbReference>
<protein>
    <recommendedName>
        <fullName evidence="8">AB hydrolase-1 domain-containing protein</fullName>
    </recommendedName>
</protein>